<dbReference type="Proteomes" id="UP001188597">
    <property type="component" value="Unassembled WGS sequence"/>
</dbReference>
<reference evidence="2" key="1">
    <citation type="submission" date="2022-12" db="EMBL/GenBank/DDBJ databases">
        <title>Draft genome assemblies for two species of Escallonia (Escalloniales).</title>
        <authorList>
            <person name="Chanderbali A."/>
            <person name="Dervinis C."/>
            <person name="Anghel I."/>
            <person name="Soltis D."/>
            <person name="Soltis P."/>
            <person name="Zapata F."/>
        </authorList>
    </citation>
    <scope>NUCLEOTIDE SEQUENCE</scope>
    <source>
        <strain evidence="2">UCBG64.0493</strain>
        <tissue evidence="2">Leaf</tissue>
    </source>
</reference>
<dbReference type="Pfam" id="PF14223">
    <property type="entry name" value="Retrotran_gag_2"/>
    <property type="match status" value="1"/>
</dbReference>
<gene>
    <name evidence="2" type="ORF">RJ639_019862</name>
</gene>
<feature type="region of interest" description="Disordered" evidence="1">
    <location>
        <begin position="786"/>
        <end position="812"/>
    </location>
</feature>
<name>A0AA89AIG4_9ASTE</name>
<dbReference type="EMBL" id="JAVXUP010002431">
    <property type="protein sequence ID" value="KAK3003345.1"/>
    <property type="molecule type" value="Genomic_DNA"/>
</dbReference>
<protein>
    <submittedName>
        <fullName evidence="2">Uncharacterized protein</fullName>
    </submittedName>
</protein>
<organism evidence="2 3">
    <name type="scientific">Escallonia herrerae</name>
    <dbReference type="NCBI Taxonomy" id="1293975"/>
    <lineage>
        <taxon>Eukaryota</taxon>
        <taxon>Viridiplantae</taxon>
        <taxon>Streptophyta</taxon>
        <taxon>Embryophyta</taxon>
        <taxon>Tracheophyta</taxon>
        <taxon>Spermatophyta</taxon>
        <taxon>Magnoliopsida</taxon>
        <taxon>eudicotyledons</taxon>
        <taxon>Gunneridae</taxon>
        <taxon>Pentapetalae</taxon>
        <taxon>asterids</taxon>
        <taxon>campanulids</taxon>
        <taxon>Escalloniales</taxon>
        <taxon>Escalloniaceae</taxon>
        <taxon>Escallonia</taxon>
    </lineage>
</organism>
<dbReference type="PANTHER" id="PTHR47592:SF27">
    <property type="entry name" value="OS08G0421700 PROTEIN"/>
    <property type="match status" value="1"/>
</dbReference>
<keyword evidence="3" id="KW-1185">Reference proteome</keyword>
<feature type="region of interest" description="Disordered" evidence="1">
    <location>
        <begin position="205"/>
        <end position="252"/>
    </location>
</feature>
<evidence type="ECO:0000313" key="3">
    <source>
        <dbReference type="Proteomes" id="UP001188597"/>
    </source>
</evidence>
<evidence type="ECO:0000256" key="1">
    <source>
        <dbReference type="SAM" id="MobiDB-lite"/>
    </source>
</evidence>
<proteinExistence type="predicted"/>
<comment type="caution">
    <text evidence="2">The sequence shown here is derived from an EMBL/GenBank/DDBJ whole genome shotgun (WGS) entry which is preliminary data.</text>
</comment>
<accession>A0AA89AIG4</accession>
<dbReference type="PANTHER" id="PTHR47592">
    <property type="entry name" value="PBF68 PROTEIN"/>
    <property type="match status" value="1"/>
</dbReference>
<sequence>MASRGNCNEARMDQGVRGGGWADCNSKTKSAVIIQLVTADGRSRPRLLQEDAPDLGDNPDRQTVATMDVWKHLYFLCKNYILIGLDNALYNVYSRMVNAKALWESLERKYKMKDASSKKFVVGKFLDFKIVDSKTVISQVQEFQLNLHDFHAEGMVLRESFQVVALIEKLPPTWKDFKNYLKHKRKEMKLEDLIVRLRIEEDSRQSKKKAGNYHQEAKANVVEQGPSKRRKISESDGPSGASGSNSKGGDKKMKFNGNRYLFCSRHIRLGLGQALDDAAEWGGVGNVVLVPQRLIRRQHADVELLSEVVPLCHRRPQVPHAGVVQCGHDGRPRVGVHLDGVPAHDIKEVVVLPLLGAPPSGFNCHWEEGVAIQVPCLDGLLVVLEYDLHKVAEGGVQHVGGKHHLAVLGRGLVAHQVLHRGCGVDVGHAVDGKFELAIDLGPGVDELDGAGDVDLPVVVGTLWVGACSACGQVPPEGAVLVDGPHDAFGVIGWRCWELWSCGALAVGVADDGHGAEGLLHEPGRGHHVVVLGFLVGGDEHGGALRDVDVQGVVHILHGVGTLDLDELHSVALDPEVEGGPHSNITNPVPVGLAGLHGEEGLVNLSDLAVLAVDENAVGPADGAAGFEQLLEGLVALGVPVANHNGVVVSGIGEWNWYEKPAVDAEATKGTGGLVYRGGGIVEIAADLVLDLEVVGVVGTGKDGAHGSEGTILPAVLAVLDAVPGEEERLVEVVEDVDDDVVVAGAVDVGTRELAVDEDGLLRDAQRGDGAVGDVPLKEEVRVLGTNHHGCGGEAQQQRHERQASHGVAPPFN</sequence>
<evidence type="ECO:0000313" key="2">
    <source>
        <dbReference type="EMBL" id="KAK3003345.1"/>
    </source>
</evidence>
<dbReference type="AlphaFoldDB" id="A0AA89AIG4"/>